<evidence type="ECO:0000313" key="12">
    <source>
        <dbReference type="Proteomes" id="UP000182130"/>
    </source>
</evidence>
<dbReference type="AlphaFoldDB" id="A0A1G8U6U7"/>
<dbReference type="PANTHER" id="PTHR19139:SF199">
    <property type="entry name" value="MIP17260P"/>
    <property type="match status" value="1"/>
</dbReference>
<evidence type="ECO:0000256" key="3">
    <source>
        <dbReference type="ARBA" id="ARBA00022448"/>
    </source>
</evidence>
<comment type="similarity">
    <text evidence="2 8">Belongs to the MIP/aquaporin (TC 1.A.8) family.</text>
</comment>
<evidence type="ECO:0000256" key="9">
    <source>
        <dbReference type="SAM" id="MobiDB-lite"/>
    </source>
</evidence>
<feature type="transmembrane region" description="Helical" evidence="10">
    <location>
        <begin position="213"/>
        <end position="236"/>
    </location>
</feature>
<dbReference type="InterPro" id="IPR000425">
    <property type="entry name" value="MIP"/>
</dbReference>
<evidence type="ECO:0000256" key="7">
    <source>
        <dbReference type="ARBA" id="ARBA00023136"/>
    </source>
</evidence>
<keyword evidence="3 8" id="KW-0813">Transport</keyword>
<dbReference type="Gene3D" id="1.20.1080.10">
    <property type="entry name" value="Glycerol uptake facilitator protein"/>
    <property type="match status" value="1"/>
</dbReference>
<gene>
    <name evidence="11" type="ORF">SAMN05216555_11195</name>
</gene>
<dbReference type="RefSeq" id="WP_074589942.1">
    <property type="nucleotide sequence ID" value="NZ_FNEI01000011.1"/>
</dbReference>
<dbReference type="InterPro" id="IPR022357">
    <property type="entry name" value="MIP_CS"/>
</dbReference>
<dbReference type="InterPro" id="IPR034294">
    <property type="entry name" value="Aquaporin_transptr"/>
</dbReference>
<sequence length="318" mass="31784">MTSVVSASRSGSTRLLARAAAEALGTLFLVVIALGVPLFAVPQLNPLPDSLAAGLAVTAAMLAFGAVSGGHFNPAITVGTMIAGRTRFADGLAYLAAQLIGGILGAFVLFAVVLSLSNISDSRAAFDTVASGFGEHSVIKVQLAGALLVEVLGAALLVAIYLGASLGRKSAALSAPLAVGLTVAVLLQLGQSMGNLAFNPARATAAALFSTGWAAGGLWLFWVAPLMGAAIAGLVFRGFGLLPAPETAAGEAVPDEAASDDDALDGGAPEGDDNEDGPNGGAEPDGGDAPAETARRDTAARDAAQRDEARDFFDGNRD</sequence>
<dbReference type="GO" id="GO:0015250">
    <property type="term" value="F:water channel activity"/>
    <property type="evidence" value="ECO:0007669"/>
    <property type="project" value="TreeGrafter"/>
</dbReference>
<dbReference type="Pfam" id="PF00230">
    <property type="entry name" value="MIP"/>
    <property type="match status" value="1"/>
</dbReference>
<dbReference type="PANTHER" id="PTHR19139">
    <property type="entry name" value="AQUAPORIN TRANSPORTER"/>
    <property type="match status" value="1"/>
</dbReference>
<dbReference type="PROSITE" id="PS00221">
    <property type="entry name" value="MIP"/>
    <property type="match status" value="1"/>
</dbReference>
<protein>
    <submittedName>
        <fullName evidence="11">Aquaporin Z</fullName>
    </submittedName>
</protein>
<evidence type="ECO:0000256" key="8">
    <source>
        <dbReference type="RuleBase" id="RU000477"/>
    </source>
</evidence>
<dbReference type="GO" id="GO:0005886">
    <property type="term" value="C:plasma membrane"/>
    <property type="evidence" value="ECO:0007669"/>
    <property type="project" value="UniProtKB-SubCell"/>
</dbReference>
<keyword evidence="7 10" id="KW-0472">Membrane</keyword>
<feature type="compositionally biased region" description="Basic and acidic residues" evidence="9">
    <location>
        <begin position="293"/>
        <end position="318"/>
    </location>
</feature>
<evidence type="ECO:0000256" key="5">
    <source>
        <dbReference type="ARBA" id="ARBA00022692"/>
    </source>
</evidence>
<keyword evidence="6 10" id="KW-1133">Transmembrane helix</keyword>
<accession>A0A1G8U6U7</accession>
<feature type="transmembrane region" description="Helical" evidence="10">
    <location>
        <begin position="143"/>
        <end position="164"/>
    </location>
</feature>
<dbReference type="PRINTS" id="PR00783">
    <property type="entry name" value="MINTRINSICP"/>
</dbReference>
<dbReference type="EMBL" id="FNEI01000011">
    <property type="protein sequence ID" value="SDJ49344.1"/>
    <property type="molecule type" value="Genomic_DNA"/>
</dbReference>
<reference evidence="12" key="1">
    <citation type="submission" date="2016-10" db="EMBL/GenBank/DDBJ databases">
        <authorList>
            <person name="Varghese N."/>
            <person name="Submissions S."/>
        </authorList>
    </citation>
    <scope>NUCLEOTIDE SEQUENCE [LARGE SCALE GENOMIC DNA]</scope>
    <source>
        <strain evidence="12">CGMCC 1.10783</strain>
    </source>
</reference>
<evidence type="ECO:0000256" key="6">
    <source>
        <dbReference type="ARBA" id="ARBA00022989"/>
    </source>
</evidence>
<evidence type="ECO:0000313" key="11">
    <source>
        <dbReference type="EMBL" id="SDJ49344.1"/>
    </source>
</evidence>
<feature type="transmembrane region" description="Helical" evidence="10">
    <location>
        <begin position="21"/>
        <end position="40"/>
    </location>
</feature>
<comment type="subcellular location">
    <subcellularLocation>
        <location evidence="1">Cell membrane</location>
        <topology evidence="1">Multi-pass membrane protein</topology>
    </subcellularLocation>
</comment>
<feature type="compositionally biased region" description="Acidic residues" evidence="9">
    <location>
        <begin position="253"/>
        <end position="276"/>
    </location>
</feature>
<feature type="region of interest" description="Disordered" evidence="9">
    <location>
        <begin position="250"/>
        <end position="318"/>
    </location>
</feature>
<feature type="transmembrane region" description="Helical" evidence="10">
    <location>
        <begin position="52"/>
        <end position="72"/>
    </location>
</feature>
<name>A0A1G8U6U7_9MICC</name>
<dbReference type="STRING" id="1045773.SAMN05216555_11195"/>
<feature type="transmembrane region" description="Helical" evidence="10">
    <location>
        <begin position="171"/>
        <end position="193"/>
    </location>
</feature>
<keyword evidence="12" id="KW-1185">Reference proteome</keyword>
<feature type="transmembrane region" description="Helical" evidence="10">
    <location>
        <begin position="92"/>
        <end position="116"/>
    </location>
</feature>
<dbReference type="OrthoDB" id="9807293at2"/>
<keyword evidence="4" id="KW-1003">Cell membrane</keyword>
<dbReference type="Proteomes" id="UP000182130">
    <property type="component" value="Unassembled WGS sequence"/>
</dbReference>
<dbReference type="SUPFAM" id="SSF81338">
    <property type="entry name" value="Aquaporin-like"/>
    <property type="match status" value="1"/>
</dbReference>
<proteinExistence type="inferred from homology"/>
<evidence type="ECO:0000256" key="10">
    <source>
        <dbReference type="SAM" id="Phobius"/>
    </source>
</evidence>
<evidence type="ECO:0000256" key="2">
    <source>
        <dbReference type="ARBA" id="ARBA00006175"/>
    </source>
</evidence>
<evidence type="ECO:0000256" key="4">
    <source>
        <dbReference type="ARBA" id="ARBA00022475"/>
    </source>
</evidence>
<evidence type="ECO:0000256" key="1">
    <source>
        <dbReference type="ARBA" id="ARBA00004651"/>
    </source>
</evidence>
<dbReference type="InterPro" id="IPR023271">
    <property type="entry name" value="Aquaporin-like"/>
</dbReference>
<organism evidence="11 12">
    <name type="scientific">Arthrobacter cupressi</name>
    <dbReference type="NCBI Taxonomy" id="1045773"/>
    <lineage>
        <taxon>Bacteria</taxon>
        <taxon>Bacillati</taxon>
        <taxon>Actinomycetota</taxon>
        <taxon>Actinomycetes</taxon>
        <taxon>Micrococcales</taxon>
        <taxon>Micrococcaceae</taxon>
        <taxon>Arthrobacter</taxon>
    </lineage>
</organism>
<keyword evidence="5 8" id="KW-0812">Transmembrane</keyword>